<evidence type="ECO:0000313" key="2">
    <source>
        <dbReference type="EMBL" id="OXA55913.1"/>
    </source>
</evidence>
<dbReference type="EMBL" id="LNIX01000004">
    <property type="protein sequence ID" value="OXA55913.1"/>
    <property type="molecule type" value="Genomic_DNA"/>
</dbReference>
<name>A0A226EE73_FOLCA</name>
<feature type="transmembrane region" description="Helical" evidence="1">
    <location>
        <begin position="133"/>
        <end position="155"/>
    </location>
</feature>
<gene>
    <name evidence="2" type="ORF">Fcan01_09499</name>
</gene>
<keyword evidence="1" id="KW-0812">Transmembrane</keyword>
<evidence type="ECO:0000256" key="1">
    <source>
        <dbReference type="SAM" id="Phobius"/>
    </source>
</evidence>
<dbReference type="OrthoDB" id="10065127at2759"/>
<dbReference type="AlphaFoldDB" id="A0A226EE73"/>
<reference evidence="2 3" key="1">
    <citation type="submission" date="2015-12" db="EMBL/GenBank/DDBJ databases">
        <title>The genome of Folsomia candida.</title>
        <authorList>
            <person name="Faddeeva A."/>
            <person name="Derks M.F."/>
            <person name="Anvar Y."/>
            <person name="Smit S."/>
            <person name="Van Straalen N."/>
            <person name="Roelofs D."/>
        </authorList>
    </citation>
    <scope>NUCLEOTIDE SEQUENCE [LARGE SCALE GENOMIC DNA]</scope>
    <source>
        <strain evidence="2 3">VU population</strain>
        <tissue evidence="2">Whole body</tissue>
    </source>
</reference>
<sequence length="196" mass="22257">MYHPHHHHKIKKKRGRRILQKKEELSEVQGDTCKNFMGSLSDGENLSHRDQEDLVKNCINQEENSCSESDISEKRSPAKWEYFFQNSINYAFTEMTRKCGCTFANFRRCTGQKTLLNMSTQKKLPNKKTIASCLNNVILLGIFLTVFFSSSPLLVQGQPPPPLPPAGFIDYDHLPMTSFSCEGKVIGGYYADVQTG</sequence>
<proteinExistence type="predicted"/>
<keyword evidence="3" id="KW-1185">Reference proteome</keyword>
<evidence type="ECO:0000313" key="3">
    <source>
        <dbReference type="Proteomes" id="UP000198287"/>
    </source>
</evidence>
<organism evidence="2 3">
    <name type="scientific">Folsomia candida</name>
    <name type="common">Springtail</name>
    <dbReference type="NCBI Taxonomy" id="158441"/>
    <lineage>
        <taxon>Eukaryota</taxon>
        <taxon>Metazoa</taxon>
        <taxon>Ecdysozoa</taxon>
        <taxon>Arthropoda</taxon>
        <taxon>Hexapoda</taxon>
        <taxon>Collembola</taxon>
        <taxon>Entomobryomorpha</taxon>
        <taxon>Isotomoidea</taxon>
        <taxon>Isotomidae</taxon>
        <taxon>Proisotominae</taxon>
        <taxon>Folsomia</taxon>
    </lineage>
</organism>
<accession>A0A226EE73</accession>
<protein>
    <submittedName>
        <fullName evidence="2">Uncharacterized protein</fullName>
    </submittedName>
</protein>
<keyword evidence="1" id="KW-0472">Membrane</keyword>
<comment type="caution">
    <text evidence="2">The sequence shown here is derived from an EMBL/GenBank/DDBJ whole genome shotgun (WGS) entry which is preliminary data.</text>
</comment>
<keyword evidence="1" id="KW-1133">Transmembrane helix</keyword>
<dbReference type="Proteomes" id="UP000198287">
    <property type="component" value="Unassembled WGS sequence"/>
</dbReference>